<evidence type="ECO:0000313" key="4">
    <source>
        <dbReference type="Proteomes" id="UP000177960"/>
    </source>
</evidence>
<gene>
    <name evidence="3" type="ORF">A3B92_00305</name>
</gene>
<dbReference type="STRING" id="1798404.A3B92_00305"/>
<dbReference type="GO" id="GO:1990904">
    <property type="term" value="C:ribonucleoprotein complex"/>
    <property type="evidence" value="ECO:0007669"/>
    <property type="project" value="UniProtKB-KW"/>
</dbReference>
<reference evidence="3 4" key="1">
    <citation type="journal article" date="2016" name="Nat. Commun.">
        <title>Thousands of microbial genomes shed light on interconnected biogeochemical processes in an aquifer system.</title>
        <authorList>
            <person name="Anantharaman K."/>
            <person name="Brown C.T."/>
            <person name="Hug L.A."/>
            <person name="Sharon I."/>
            <person name="Castelle C.J."/>
            <person name="Probst A.J."/>
            <person name="Thomas B.C."/>
            <person name="Singh A."/>
            <person name="Wilkins M.J."/>
            <person name="Karaoz U."/>
            <person name="Brodie E.L."/>
            <person name="Williams K.H."/>
            <person name="Hubbard S.S."/>
            <person name="Banfield J.F."/>
        </authorList>
    </citation>
    <scope>NUCLEOTIDE SEQUENCE [LARGE SCALE GENOMIC DNA]</scope>
</reference>
<proteinExistence type="predicted"/>
<protein>
    <recommendedName>
        <fullName evidence="5">50S ribosomal protein L28</fullName>
    </recommendedName>
</protein>
<dbReference type="Proteomes" id="UP000177960">
    <property type="component" value="Unassembled WGS sequence"/>
</dbReference>
<dbReference type="AlphaFoldDB" id="A0A1G1ZIY0"/>
<dbReference type="SUPFAM" id="SSF143800">
    <property type="entry name" value="L28p-like"/>
    <property type="match status" value="1"/>
</dbReference>
<evidence type="ECO:0000256" key="1">
    <source>
        <dbReference type="ARBA" id="ARBA00022980"/>
    </source>
</evidence>
<keyword evidence="1" id="KW-0689">Ribosomal protein</keyword>
<evidence type="ECO:0000256" key="2">
    <source>
        <dbReference type="ARBA" id="ARBA00023274"/>
    </source>
</evidence>
<keyword evidence="2" id="KW-0687">Ribonucleoprotein</keyword>
<dbReference type="InterPro" id="IPR034704">
    <property type="entry name" value="Ribosomal_bL28/bL31-like_sf"/>
</dbReference>
<comment type="caution">
    <text evidence="3">The sequence shown here is derived from an EMBL/GenBank/DDBJ whole genome shotgun (WGS) entry which is preliminary data.</text>
</comment>
<organism evidence="3 4">
    <name type="scientific">Candidatus Harrisonbacteria bacterium RIFCSPHIGHO2_02_FULL_42_16</name>
    <dbReference type="NCBI Taxonomy" id="1798404"/>
    <lineage>
        <taxon>Bacteria</taxon>
        <taxon>Candidatus Harrisoniibacteriota</taxon>
    </lineage>
</organism>
<sequence length="64" mass="7407">MRQCKLCGKSYLMGGTRKLLRGHYNPTNYSRKQPNLQWTSVPGKPGRFKACIKCRRLLKKKLAP</sequence>
<dbReference type="GO" id="GO:0005840">
    <property type="term" value="C:ribosome"/>
    <property type="evidence" value="ECO:0007669"/>
    <property type="project" value="UniProtKB-KW"/>
</dbReference>
<evidence type="ECO:0008006" key="5">
    <source>
        <dbReference type="Google" id="ProtNLM"/>
    </source>
</evidence>
<accession>A0A1G1ZIY0</accession>
<dbReference type="EMBL" id="MHJG01000002">
    <property type="protein sequence ID" value="OGY64563.1"/>
    <property type="molecule type" value="Genomic_DNA"/>
</dbReference>
<name>A0A1G1ZIY0_9BACT</name>
<evidence type="ECO:0000313" key="3">
    <source>
        <dbReference type="EMBL" id="OGY64563.1"/>
    </source>
</evidence>